<organism evidence="2 3">
    <name type="scientific">Pichia kudriavzevii</name>
    <name type="common">Yeast</name>
    <name type="synonym">Issatchenkia orientalis</name>
    <dbReference type="NCBI Taxonomy" id="4909"/>
    <lineage>
        <taxon>Eukaryota</taxon>
        <taxon>Fungi</taxon>
        <taxon>Dikarya</taxon>
        <taxon>Ascomycota</taxon>
        <taxon>Saccharomycotina</taxon>
        <taxon>Pichiomycetes</taxon>
        <taxon>Pichiales</taxon>
        <taxon>Pichiaceae</taxon>
        <taxon>Pichia</taxon>
    </lineage>
</organism>
<gene>
    <name evidence="2" type="ORF">C5L36_0B07900</name>
</gene>
<dbReference type="EMBL" id="CP028774">
    <property type="protein sequence ID" value="AWU75542.1"/>
    <property type="molecule type" value="Genomic_DNA"/>
</dbReference>
<accession>A0A2U9R2J4</accession>
<dbReference type="KEGG" id="pkz:C5L36_0B07900"/>
<sequence>MSSVRTAESISRQNIPQLLPHGEIYTINIGDKTFQLSGESLSFDGPSFFTDYFCANRNTKSITINRSPKVFKKICMYLQGYAIQIGNEYDYVHLLVDAAYYRLQKLKRGLVMEPMMVSVGGETFKIYRETLNSPGNSPNYFTLIHSTLMGNPFMENNSSIQPLPIQPNTLNRSPQLFKELLYGLHGHSIHIKSDLHRRDLIEECEYYRFFGLKQRLIKHQIRTNPFTNTEEITINHTDIKVSGLLNDTMDSIIGLNNSFTVVKYSRPYVDEGIYRDLVIQLESSEVNLMINTSLKFCNLLVYGETCMQLKKILSKVSDDYVYEQVDGMSKLIVLIQTADSVGKLNGMTMDKGWINTLMDLNADCNENSSLSKKGLEPDKVIVAKLLKSQWTIHVQGRSKVWMNCLKIDGVLDQSHYNEERVFL</sequence>
<dbReference type="RefSeq" id="XP_029321019.1">
    <property type="nucleotide sequence ID" value="XM_029465160.1"/>
</dbReference>
<dbReference type="PANTHER" id="PTHR31758">
    <property type="entry name" value="BTB/POZ DOMAIN-CONTAINING PROTEIN YLR108C"/>
    <property type="match status" value="1"/>
</dbReference>
<dbReference type="InterPro" id="IPR003131">
    <property type="entry name" value="T1-type_BTB"/>
</dbReference>
<dbReference type="VEuPathDB" id="FungiDB:C5L36_0B07900"/>
<dbReference type="OrthoDB" id="2414723at2759"/>
<dbReference type="InterPro" id="IPR011333">
    <property type="entry name" value="SKP1/BTB/POZ_sf"/>
</dbReference>
<proteinExistence type="predicted"/>
<dbReference type="STRING" id="4909.A0A2U9R2J4"/>
<evidence type="ECO:0000313" key="2">
    <source>
        <dbReference type="EMBL" id="AWU75542.1"/>
    </source>
</evidence>
<dbReference type="AlphaFoldDB" id="A0A2U9R2J4"/>
<dbReference type="Pfam" id="PF02214">
    <property type="entry name" value="BTB_2"/>
    <property type="match status" value="1"/>
</dbReference>
<evidence type="ECO:0000259" key="1">
    <source>
        <dbReference type="Pfam" id="PF02214"/>
    </source>
</evidence>
<protein>
    <recommendedName>
        <fullName evidence="1">Potassium channel tetramerisation-type BTB domain-containing protein</fullName>
    </recommendedName>
</protein>
<dbReference type="Proteomes" id="UP000249293">
    <property type="component" value="Chromosome 2"/>
</dbReference>
<dbReference type="PANTHER" id="PTHR31758:SF2">
    <property type="entry name" value="BTB_POZ DOMAIN-CONTAINING PROTEIN YLR108C"/>
    <property type="match status" value="1"/>
</dbReference>
<keyword evidence="3" id="KW-1185">Reference proteome</keyword>
<dbReference type="SUPFAM" id="SSF54695">
    <property type="entry name" value="POZ domain"/>
    <property type="match status" value="2"/>
</dbReference>
<dbReference type="Gene3D" id="3.30.710.10">
    <property type="entry name" value="Potassium Channel Kv1.1, Chain A"/>
    <property type="match status" value="2"/>
</dbReference>
<name>A0A2U9R2J4_PICKU</name>
<evidence type="ECO:0000313" key="3">
    <source>
        <dbReference type="Proteomes" id="UP000249293"/>
    </source>
</evidence>
<reference evidence="2 3" key="1">
    <citation type="submission" date="2018-06" db="EMBL/GenBank/DDBJ databases">
        <title>Population genomics shows no distinction between pathogenic Candida krusei and environmental Pichia kudriavzevii: One species, four names.</title>
        <authorList>
            <person name="Douglass A.P."/>
            <person name="Offei B."/>
            <person name="Braun-Galleani S."/>
            <person name="Coughlan A.Y."/>
            <person name="Martos A."/>
            <person name="Ortiz-Merino R.A."/>
            <person name="Byrne K.P."/>
            <person name="Wolfe K.H."/>
        </authorList>
    </citation>
    <scope>NUCLEOTIDE SEQUENCE [LARGE SCALE GENOMIC DNA]</scope>
    <source>
        <strain evidence="2 3">CBS573</strain>
    </source>
</reference>
<dbReference type="GeneID" id="40383307"/>
<dbReference type="GO" id="GO:0051260">
    <property type="term" value="P:protein homooligomerization"/>
    <property type="evidence" value="ECO:0007669"/>
    <property type="project" value="InterPro"/>
</dbReference>
<feature type="domain" description="Potassium channel tetramerisation-type BTB" evidence="1">
    <location>
        <begin position="26"/>
        <end position="106"/>
    </location>
</feature>